<evidence type="ECO:0000313" key="10">
    <source>
        <dbReference type="Proteomes" id="UP000228593"/>
    </source>
</evidence>
<comment type="caution">
    <text evidence="9">The sequence shown here is derived from an EMBL/GenBank/DDBJ whole genome shotgun (WGS) entry which is preliminary data.</text>
</comment>
<organism evidence="9 10">
    <name type="scientific">Massilia psychrophila</name>
    <dbReference type="NCBI Taxonomy" id="1603353"/>
    <lineage>
        <taxon>Bacteria</taxon>
        <taxon>Pseudomonadati</taxon>
        <taxon>Pseudomonadota</taxon>
        <taxon>Betaproteobacteria</taxon>
        <taxon>Burkholderiales</taxon>
        <taxon>Oxalobacteraceae</taxon>
        <taxon>Telluria group</taxon>
        <taxon>Massilia</taxon>
    </lineage>
</organism>
<dbReference type="InterPro" id="IPR036890">
    <property type="entry name" value="HATPase_C_sf"/>
</dbReference>
<evidence type="ECO:0000256" key="3">
    <source>
        <dbReference type="ARBA" id="ARBA00012438"/>
    </source>
</evidence>
<dbReference type="PANTHER" id="PTHR45436:SF5">
    <property type="entry name" value="SENSOR HISTIDINE KINASE TRCS"/>
    <property type="match status" value="1"/>
</dbReference>
<evidence type="ECO:0000256" key="6">
    <source>
        <dbReference type="ARBA" id="ARBA00022777"/>
    </source>
</evidence>
<keyword evidence="5" id="KW-0808">Transferase</keyword>
<dbReference type="Gene3D" id="3.30.565.10">
    <property type="entry name" value="Histidine kinase-like ATPase, C-terminal domain"/>
    <property type="match status" value="1"/>
</dbReference>
<dbReference type="GO" id="GO:0004673">
    <property type="term" value="F:protein histidine kinase activity"/>
    <property type="evidence" value="ECO:0007669"/>
    <property type="project" value="UniProtKB-EC"/>
</dbReference>
<proteinExistence type="predicted"/>
<dbReference type="SUPFAM" id="SSF55874">
    <property type="entry name" value="ATPase domain of HSP90 chaperone/DNA topoisomerase II/histidine kinase"/>
    <property type="match status" value="1"/>
</dbReference>
<evidence type="ECO:0000256" key="1">
    <source>
        <dbReference type="ARBA" id="ARBA00000085"/>
    </source>
</evidence>
<dbReference type="PANTHER" id="PTHR45436">
    <property type="entry name" value="SENSOR HISTIDINE KINASE YKOH"/>
    <property type="match status" value="1"/>
</dbReference>
<dbReference type="GO" id="GO:0005886">
    <property type="term" value="C:plasma membrane"/>
    <property type="evidence" value="ECO:0007669"/>
    <property type="project" value="TreeGrafter"/>
</dbReference>
<dbReference type="EC" id="2.7.13.3" evidence="3"/>
<comment type="subcellular location">
    <subcellularLocation>
        <location evidence="2">Membrane</location>
    </subcellularLocation>
</comment>
<evidence type="ECO:0000256" key="4">
    <source>
        <dbReference type="ARBA" id="ARBA00022553"/>
    </source>
</evidence>
<keyword evidence="6" id="KW-0418">Kinase</keyword>
<reference evidence="9 10" key="1">
    <citation type="submission" date="2017-10" db="EMBL/GenBank/DDBJ databases">
        <title>Massilia psychrophilum sp. nov., a novel purple-pigmented bacterium isolated from Tianshan glacier, Xinjiang Municipality, China.</title>
        <authorList>
            <person name="Wang H."/>
        </authorList>
    </citation>
    <scope>NUCLEOTIDE SEQUENCE [LARGE SCALE GENOMIC DNA]</scope>
    <source>
        <strain evidence="9 10">JCM 30813</strain>
    </source>
</reference>
<evidence type="ECO:0000259" key="8">
    <source>
        <dbReference type="Pfam" id="PF02518"/>
    </source>
</evidence>
<dbReference type="PRINTS" id="PR00344">
    <property type="entry name" value="BCTRLSENSOR"/>
</dbReference>
<feature type="domain" description="Histidine kinase/HSP90-like ATPase" evidence="8">
    <location>
        <begin position="36"/>
        <end position="91"/>
    </location>
</feature>
<evidence type="ECO:0000256" key="2">
    <source>
        <dbReference type="ARBA" id="ARBA00004370"/>
    </source>
</evidence>
<dbReference type="AlphaFoldDB" id="A0A2G8T498"/>
<dbReference type="InterPro" id="IPR003594">
    <property type="entry name" value="HATPase_dom"/>
</dbReference>
<evidence type="ECO:0000256" key="7">
    <source>
        <dbReference type="ARBA" id="ARBA00023136"/>
    </source>
</evidence>
<dbReference type="InterPro" id="IPR004358">
    <property type="entry name" value="Sig_transdc_His_kin-like_C"/>
</dbReference>
<keyword evidence="10" id="KW-1185">Reference proteome</keyword>
<dbReference type="EMBL" id="PDOB01000006">
    <property type="protein sequence ID" value="PIL40783.1"/>
    <property type="molecule type" value="Genomic_DNA"/>
</dbReference>
<dbReference type="GO" id="GO:0000160">
    <property type="term" value="P:phosphorelay signal transduction system"/>
    <property type="evidence" value="ECO:0007669"/>
    <property type="project" value="TreeGrafter"/>
</dbReference>
<evidence type="ECO:0000313" key="9">
    <source>
        <dbReference type="EMBL" id="PIL40783.1"/>
    </source>
</evidence>
<comment type="catalytic activity">
    <reaction evidence="1">
        <text>ATP + protein L-histidine = ADP + protein N-phospho-L-histidine.</text>
        <dbReference type="EC" id="2.7.13.3"/>
    </reaction>
</comment>
<sequence>MLDQLYALARADVGELGCNKAPLDLWQLACEQAGAKLGQRFYRVDASRSRSLGGAGLGLALCLRIAEAHGGQLAFAHSPLGGLRVMLSLPLLPA</sequence>
<keyword evidence="7" id="KW-0472">Membrane</keyword>
<evidence type="ECO:0000256" key="5">
    <source>
        <dbReference type="ARBA" id="ARBA00022679"/>
    </source>
</evidence>
<dbReference type="InterPro" id="IPR050428">
    <property type="entry name" value="TCS_sensor_his_kinase"/>
</dbReference>
<accession>A0A2G8T498</accession>
<dbReference type="Pfam" id="PF02518">
    <property type="entry name" value="HATPase_c"/>
    <property type="match status" value="1"/>
</dbReference>
<keyword evidence="4" id="KW-0597">Phosphoprotein</keyword>
<gene>
    <name evidence="9" type="ORF">CR103_06050</name>
</gene>
<dbReference type="Proteomes" id="UP000228593">
    <property type="component" value="Unassembled WGS sequence"/>
</dbReference>
<dbReference type="OrthoDB" id="9804645at2"/>
<protein>
    <recommendedName>
        <fullName evidence="3">histidine kinase</fullName>
        <ecNumber evidence="3">2.7.13.3</ecNumber>
    </recommendedName>
</protein>
<name>A0A2G8T498_9BURK</name>